<name>A7I8D6_METB6</name>
<dbReference type="GeneID" id="5409861"/>
<dbReference type="KEGG" id="mbn:Mboo_1479"/>
<dbReference type="OrthoDB" id="119464at2157"/>
<evidence type="ECO:0000313" key="2">
    <source>
        <dbReference type="EMBL" id="ABS55997.1"/>
    </source>
</evidence>
<keyword evidence="1" id="KW-0472">Membrane</keyword>
<dbReference type="STRING" id="456442.Mboo_1479"/>
<accession>A7I8D6</accession>
<evidence type="ECO:0008006" key="4">
    <source>
        <dbReference type="Google" id="ProtNLM"/>
    </source>
</evidence>
<dbReference type="Gene3D" id="2.60.40.1120">
    <property type="entry name" value="Carboxypeptidase-like, regulatory domain"/>
    <property type="match status" value="1"/>
</dbReference>
<evidence type="ECO:0000313" key="3">
    <source>
        <dbReference type="Proteomes" id="UP000002408"/>
    </source>
</evidence>
<gene>
    <name evidence="2" type="ordered locus">Mboo_1479</name>
</gene>
<dbReference type="EMBL" id="CP000780">
    <property type="protein sequence ID" value="ABS55997.1"/>
    <property type="molecule type" value="Genomic_DNA"/>
</dbReference>
<dbReference type="Proteomes" id="UP000002408">
    <property type="component" value="Chromosome"/>
</dbReference>
<organism evidence="2 3">
    <name type="scientific">Methanoregula boonei (strain DSM 21154 / JCM 14090 / 6A8)</name>
    <dbReference type="NCBI Taxonomy" id="456442"/>
    <lineage>
        <taxon>Archaea</taxon>
        <taxon>Methanobacteriati</taxon>
        <taxon>Methanobacteriota</taxon>
        <taxon>Stenosarchaea group</taxon>
        <taxon>Methanomicrobia</taxon>
        <taxon>Methanomicrobiales</taxon>
        <taxon>Methanoregulaceae</taxon>
        <taxon>Methanoregula</taxon>
    </lineage>
</organism>
<reference evidence="3" key="1">
    <citation type="journal article" date="2015" name="Microbiology">
        <title>Genome of Methanoregula boonei 6A8 reveals adaptations to oligotrophic peatland environments.</title>
        <authorList>
            <person name="Braeuer S."/>
            <person name="Cadillo-Quiroz H."/>
            <person name="Kyrpides N."/>
            <person name="Woyke T."/>
            <person name="Goodwin L."/>
            <person name="Detter C."/>
            <person name="Podell S."/>
            <person name="Yavitt J.B."/>
            <person name="Zinder S.H."/>
        </authorList>
    </citation>
    <scope>NUCLEOTIDE SEQUENCE [LARGE SCALE GENOMIC DNA]</scope>
    <source>
        <strain evidence="3">DSM 21154 / JCM 14090 / 6A8</strain>
    </source>
</reference>
<dbReference type="SUPFAM" id="SSF49452">
    <property type="entry name" value="Starch-binding domain-like"/>
    <property type="match status" value="1"/>
</dbReference>
<keyword evidence="1" id="KW-0812">Transmembrane</keyword>
<dbReference type="InterPro" id="IPR024079">
    <property type="entry name" value="MetalloPept_cat_dom_sf"/>
</dbReference>
<dbReference type="AlphaFoldDB" id="A7I8D6"/>
<proteinExistence type="predicted"/>
<keyword evidence="1" id="KW-1133">Transmembrane helix</keyword>
<dbReference type="RefSeq" id="WP_012107036.1">
    <property type="nucleotide sequence ID" value="NC_009712.1"/>
</dbReference>
<dbReference type="GO" id="GO:0030246">
    <property type="term" value="F:carbohydrate binding"/>
    <property type="evidence" value="ECO:0007669"/>
    <property type="project" value="InterPro"/>
</dbReference>
<dbReference type="Gene3D" id="3.40.390.10">
    <property type="entry name" value="Collagenase (Catalytic Domain)"/>
    <property type="match status" value="1"/>
</dbReference>
<protein>
    <recommendedName>
        <fullName evidence="4">PEGA domain-containing protein</fullName>
    </recommendedName>
</protein>
<keyword evidence="3" id="KW-1185">Reference proteome</keyword>
<sequence precursor="true">MNRSQQILILCGILSIGIVAVLAGIMMYMNAGAPTMTTPAGGIQKSPSGYDLSLLTVDVPSGEPLGNVSVYLDGGYDGSTSDQGTTGILELGPVSKGRHTIRVSKSGYLDYTQSVVVPSDSPVRIGLQSQLLVPIQVAGSHDTKIDIVFIPSGTTYDYADQEKITTTPYVTNRSAFVTDVNGIVNESLFTLDTVTDTTNPIPSDYRNRFNIYYYYDSSQFADAFDGCSGSVPDTFWETVPFADVVIILYPPYSATDAGTSDEPEGCVNHGSGRSWMKTPDNQNVLFQHEIGHAIFGLVDTYCGDTLYWQNDPHPNVWSSQESCVADAINNSWDPSACRQIEAADPASCTKPFWRWDPDPDIMHEGYSGTFGKASTQRMTYVFNNINIWGTAA</sequence>
<dbReference type="eggNOG" id="arCOG03264">
    <property type="taxonomic scope" value="Archaea"/>
</dbReference>
<evidence type="ECO:0000256" key="1">
    <source>
        <dbReference type="SAM" id="Phobius"/>
    </source>
</evidence>
<dbReference type="HOGENOM" id="CLU_703239_0_0_2"/>
<dbReference type="GO" id="GO:0008237">
    <property type="term" value="F:metallopeptidase activity"/>
    <property type="evidence" value="ECO:0007669"/>
    <property type="project" value="InterPro"/>
</dbReference>
<dbReference type="InterPro" id="IPR013784">
    <property type="entry name" value="Carb-bd-like_fold"/>
</dbReference>
<feature type="transmembrane region" description="Helical" evidence="1">
    <location>
        <begin position="7"/>
        <end position="29"/>
    </location>
</feature>